<sequence>MKRKAIGLTAILLLLGWVEGAGAISYPYPVISSVKFIQFDPRGTPMYLAQAKALYVSDDRITEDTTAVEALTILAGRRPEEKAVQGEMKMVHPNDVKGANYWPDYELKKKKQKFLDFMEEWTQVVVSNAGNGYAWHSASEAAFCVTARVQIEEGGSDMEPSTYYNRTWGLDSFETCSKPQPTTGYCQLKTATVNFDYGLISSGEADGAALEKPVTVNCTTKIKYNLQVLGGSELALDNGMAAAIMTDGELAGETLNGSSGDNTVTLRSVLRGKPAKTGAFAGSGIMVVSYP</sequence>
<comment type="caution">
    <text evidence="1">The sequence shown here is derived from an EMBL/GenBank/DDBJ whole genome shotgun (WGS) entry which is preliminary data.</text>
</comment>
<accession>A0AAJ1FP25</accession>
<dbReference type="EMBL" id="JANFVX010000001">
    <property type="protein sequence ID" value="MCW0342237.1"/>
    <property type="molecule type" value="Genomic_DNA"/>
</dbReference>
<name>A0AAJ1FP25_PANAN</name>
<dbReference type="RefSeq" id="WP_028723906.1">
    <property type="nucleotide sequence ID" value="NZ_CP060818.1"/>
</dbReference>
<dbReference type="Proteomes" id="UP001208888">
    <property type="component" value="Unassembled WGS sequence"/>
</dbReference>
<dbReference type="GO" id="GO:0007155">
    <property type="term" value="P:cell adhesion"/>
    <property type="evidence" value="ECO:0007669"/>
    <property type="project" value="InterPro"/>
</dbReference>
<evidence type="ECO:0000313" key="2">
    <source>
        <dbReference type="Proteomes" id="UP001208888"/>
    </source>
</evidence>
<dbReference type="GO" id="GO:0009289">
    <property type="term" value="C:pilus"/>
    <property type="evidence" value="ECO:0007669"/>
    <property type="project" value="InterPro"/>
</dbReference>
<protein>
    <submittedName>
        <fullName evidence="1">Uncharacterized protein</fullName>
    </submittedName>
</protein>
<dbReference type="AlphaFoldDB" id="A0AAJ1FP25"/>
<evidence type="ECO:0000313" key="1">
    <source>
        <dbReference type="EMBL" id="MCW0342237.1"/>
    </source>
</evidence>
<dbReference type="InterPro" id="IPR036937">
    <property type="entry name" value="Adhesion_dom_fimbrial_sf"/>
</dbReference>
<gene>
    <name evidence="1" type="ORF">NB703_000330</name>
</gene>
<reference evidence="1" key="1">
    <citation type="submission" date="2022-06" db="EMBL/GenBank/DDBJ databases">
        <title>Dynamics of rice microbiomes reveals core vertical transmitted seed endophytes.</title>
        <authorList>
            <person name="Liao K."/>
            <person name="Zhang X."/>
        </authorList>
    </citation>
    <scope>NUCLEOTIDE SEQUENCE</scope>
    <source>
        <strain evidence="1">JT1-17</strain>
    </source>
</reference>
<dbReference type="Gene3D" id="2.60.40.1090">
    <property type="entry name" value="Fimbrial-type adhesion domain"/>
    <property type="match status" value="1"/>
</dbReference>
<proteinExistence type="predicted"/>
<organism evidence="1 2">
    <name type="scientific">Pantoea ananas</name>
    <name type="common">Erwinia uredovora</name>
    <dbReference type="NCBI Taxonomy" id="553"/>
    <lineage>
        <taxon>Bacteria</taxon>
        <taxon>Pseudomonadati</taxon>
        <taxon>Pseudomonadota</taxon>
        <taxon>Gammaproteobacteria</taxon>
        <taxon>Enterobacterales</taxon>
        <taxon>Erwiniaceae</taxon>
        <taxon>Pantoea</taxon>
    </lineage>
</organism>